<keyword evidence="3" id="KW-1185">Reference proteome</keyword>
<dbReference type="RefSeq" id="WP_310278479.1">
    <property type="nucleotide sequence ID" value="NZ_JAVDWR010000007.1"/>
</dbReference>
<dbReference type="Proteomes" id="UP001257909">
    <property type="component" value="Unassembled WGS sequence"/>
</dbReference>
<name>A0ABU1W097_9GAMM</name>
<organism evidence="2 3">
    <name type="scientific">Rheinheimera soli</name>
    <dbReference type="NCBI Taxonomy" id="443616"/>
    <lineage>
        <taxon>Bacteria</taxon>
        <taxon>Pseudomonadati</taxon>
        <taxon>Pseudomonadota</taxon>
        <taxon>Gammaproteobacteria</taxon>
        <taxon>Chromatiales</taxon>
        <taxon>Chromatiaceae</taxon>
        <taxon>Rheinheimera</taxon>
    </lineage>
</organism>
<accession>A0ABU1W097</accession>
<keyword evidence="1" id="KW-0732">Signal</keyword>
<comment type="caution">
    <text evidence="2">The sequence shown here is derived from an EMBL/GenBank/DDBJ whole genome shotgun (WGS) entry which is preliminary data.</text>
</comment>
<feature type="signal peptide" evidence="1">
    <location>
        <begin position="1"/>
        <end position="23"/>
    </location>
</feature>
<proteinExistence type="predicted"/>
<gene>
    <name evidence="2" type="ORF">J2W69_002352</name>
</gene>
<feature type="chain" id="PRO_5046274240" description="Tetratricopeptide repeat protein" evidence="1">
    <location>
        <begin position="24"/>
        <end position="391"/>
    </location>
</feature>
<dbReference type="SUPFAM" id="SSF48452">
    <property type="entry name" value="TPR-like"/>
    <property type="match status" value="1"/>
</dbReference>
<protein>
    <recommendedName>
        <fullName evidence="4">Tetratricopeptide repeat protein</fullName>
    </recommendedName>
</protein>
<sequence length="391" mass="43268">MKFSSITASFCLVGLLSATTVQAHTDHRLERALQQDPVKTGQVFQQASVLAQLANLYKEVGDEANYKLLLKKSEALQPTVADSYVQQYLKGHTANEIASSGDFTQALAVLDSISDTEVWIKTAWKISAKLAKADKQDQTRQLLEQCIKKAHAVPELELRSELISGTGASFRYLEPEQGVALVYEAFGIAQSLTDPYERALHFNETGAHLMDIKHKARALAVFDEVLTIVPQIEDKLQKTQVLVMLGGEQAEKGERVRAAQALDQAWEIAASLPASEESYAVQSEIARNYGQSYQYDKGIRVAEQIKDPYHAAEGYIRIAKNMYKQKAGDATALLQKAELLVAAIQDPYQQAVVLRKVASEYMTMKDEAKVRHLLAQALQSSNKLNLASKVN</sequence>
<evidence type="ECO:0000313" key="2">
    <source>
        <dbReference type="EMBL" id="MDR7121401.1"/>
    </source>
</evidence>
<reference evidence="2 3" key="1">
    <citation type="submission" date="2023-07" db="EMBL/GenBank/DDBJ databases">
        <title>Sorghum-associated microbial communities from plants grown in Nebraska, USA.</title>
        <authorList>
            <person name="Schachtman D."/>
        </authorList>
    </citation>
    <scope>NUCLEOTIDE SEQUENCE [LARGE SCALE GENOMIC DNA]</scope>
    <source>
        <strain evidence="2 3">4138</strain>
    </source>
</reference>
<evidence type="ECO:0000313" key="3">
    <source>
        <dbReference type="Proteomes" id="UP001257909"/>
    </source>
</evidence>
<dbReference type="Gene3D" id="1.25.40.10">
    <property type="entry name" value="Tetratricopeptide repeat domain"/>
    <property type="match status" value="1"/>
</dbReference>
<dbReference type="InterPro" id="IPR011990">
    <property type="entry name" value="TPR-like_helical_dom_sf"/>
</dbReference>
<evidence type="ECO:0008006" key="4">
    <source>
        <dbReference type="Google" id="ProtNLM"/>
    </source>
</evidence>
<evidence type="ECO:0000256" key="1">
    <source>
        <dbReference type="SAM" id="SignalP"/>
    </source>
</evidence>
<dbReference type="EMBL" id="JAVDWR010000007">
    <property type="protein sequence ID" value="MDR7121401.1"/>
    <property type="molecule type" value="Genomic_DNA"/>
</dbReference>